<sequence length="309" mass="35201">MLKQLTVLALITMALTWVLPSQAQAWSKFGHVLVCEIAYRQLTDDARDKLYALIENQSFEDEHGDQLYPSFNHGCLREDQVRQRPSEHYINYPRDWSRVDNAQCPGGRDCLLSAIELDAERLGDTSLPNDERLAAALALGHWIGDIHQPMHVSFSDDRGGNSVNKRGRCGASNLHAVWDRCLVERRVIFVREPANADEYAEFTPMYRAADWMIEDADPDAIMGWVATEPWEWAAESFDQIRQAEVQYCIKKGDACWYSETLRSYDGDEDNQRTVVMDEAYLDRFGPVVISRLTQAGYRLAATMEAALSD</sequence>
<evidence type="ECO:0000313" key="9">
    <source>
        <dbReference type="Proteomes" id="UP000732193"/>
    </source>
</evidence>
<keyword evidence="4" id="KW-0378">Hydrolase</keyword>
<dbReference type="AlphaFoldDB" id="A0AAE2W207"/>
<organism evidence="8 9">
    <name type="scientific">Sulfitobacter geojensis</name>
    <dbReference type="NCBI Taxonomy" id="1342299"/>
    <lineage>
        <taxon>Bacteria</taxon>
        <taxon>Pseudomonadati</taxon>
        <taxon>Pseudomonadota</taxon>
        <taxon>Alphaproteobacteria</taxon>
        <taxon>Rhodobacterales</taxon>
        <taxon>Roseobacteraceae</taxon>
        <taxon>Sulfitobacter</taxon>
    </lineage>
</organism>
<evidence type="ECO:0000256" key="6">
    <source>
        <dbReference type="ARBA" id="ARBA00023180"/>
    </source>
</evidence>
<dbReference type="PANTHER" id="PTHR33146">
    <property type="entry name" value="ENDONUCLEASE 4"/>
    <property type="match status" value="1"/>
</dbReference>
<evidence type="ECO:0000256" key="7">
    <source>
        <dbReference type="SAM" id="SignalP"/>
    </source>
</evidence>
<keyword evidence="7" id="KW-0732">Signal</keyword>
<dbReference type="Pfam" id="PF02265">
    <property type="entry name" value="S1-P1_nuclease"/>
    <property type="match status" value="1"/>
</dbReference>
<keyword evidence="3" id="KW-0255">Endonuclease</keyword>
<reference evidence="8 9" key="1">
    <citation type="submission" date="2021-01" db="EMBL/GenBank/DDBJ databases">
        <title>Diatom-associated Roseobacters Show Island Model of Population Structure.</title>
        <authorList>
            <person name="Qu L."/>
            <person name="Feng X."/>
            <person name="Chen Y."/>
            <person name="Li L."/>
            <person name="Wang X."/>
            <person name="Hu Z."/>
            <person name="Wang H."/>
            <person name="Luo H."/>
        </authorList>
    </citation>
    <scope>NUCLEOTIDE SEQUENCE [LARGE SCALE GENOMIC DNA]</scope>
    <source>
        <strain evidence="8 9">TR60-84</strain>
    </source>
</reference>
<evidence type="ECO:0000256" key="3">
    <source>
        <dbReference type="ARBA" id="ARBA00022759"/>
    </source>
</evidence>
<dbReference type="PANTHER" id="PTHR33146:SF26">
    <property type="entry name" value="ENDONUCLEASE 4"/>
    <property type="match status" value="1"/>
</dbReference>
<keyword evidence="5" id="KW-1015">Disulfide bond</keyword>
<dbReference type="InterPro" id="IPR008947">
    <property type="entry name" value="PLipase_C/P1_nuclease_dom_sf"/>
</dbReference>
<keyword evidence="2" id="KW-0479">Metal-binding</keyword>
<keyword evidence="1" id="KW-0540">Nuclease</keyword>
<evidence type="ECO:0000256" key="1">
    <source>
        <dbReference type="ARBA" id="ARBA00022722"/>
    </source>
</evidence>
<evidence type="ECO:0000256" key="5">
    <source>
        <dbReference type="ARBA" id="ARBA00023157"/>
    </source>
</evidence>
<dbReference type="GO" id="GO:0006308">
    <property type="term" value="P:DNA catabolic process"/>
    <property type="evidence" value="ECO:0007669"/>
    <property type="project" value="InterPro"/>
</dbReference>
<dbReference type="RefSeq" id="WP_203243528.1">
    <property type="nucleotide sequence ID" value="NZ_JAFBRH010000008.1"/>
</dbReference>
<dbReference type="GO" id="GO:0016788">
    <property type="term" value="F:hydrolase activity, acting on ester bonds"/>
    <property type="evidence" value="ECO:0007669"/>
    <property type="project" value="InterPro"/>
</dbReference>
<dbReference type="GO" id="GO:0046872">
    <property type="term" value="F:metal ion binding"/>
    <property type="evidence" value="ECO:0007669"/>
    <property type="project" value="UniProtKB-KW"/>
</dbReference>
<feature type="chain" id="PRO_5041981321" evidence="7">
    <location>
        <begin position="24"/>
        <end position="309"/>
    </location>
</feature>
<dbReference type="CDD" id="cd11010">
    <property type="entry name" value="S1-P1_nuclease"/>
    <property type="match status" value="1"/>
</dbReference>
<dbReference type="Proteomes" id="UP000732193">
    <property type="component" value="Unassembled WGS sequence"/>
</dbReference>
<accession>A0AAE2W207</accession>
<dbReference type="SUPFAM" id="SSF48537">
    <property type="entry name" value="Phospholipase C/P1 nuclease"/>
    <property type="match status" value="1"/>
</dbReference>
<evidence type="ECO:0000256" key="2">
    <source>
        <dbReference type="ARBA" id="ARBA00022723"/>
    </source>
</evidence>
<gene>
    <name evidence="8" type="ORF">JQV55_19705</name>
</gene>
<protein>
    <submittedName>
        <fullName evidence="8">S1/P1 nuclease</fullName>
    </submittedName>
</protein>
<name>A0AAE2W207_9RHOB</name>
<comment type="caution">
    <text evidence="8">The sequence shown here is derived from an EMBL/GenBank/DDBJ whole genome shotgun (WGS) entry which is preliminary data.</text>
</comment>
<dbReference type="EMBL" id="JAFBRM010000009">
    <property type="protein sequence ID" value="MBM1715805.1"/>
    <property type="molecule type" value="Genomic_DNA"/>
</dbReference>
<dbReference type="Gene3D" id="1.10.575.10">
    <property type="entry name" value="P1 Nuclease"/>
    <property type="match status" value="1"/>
</dbReference>
<feature type="signal peptide" evidence="7">
    <location>
        <begin position="1"/>
        <end position="23"/>
    </location>
</feature>
<keyword evidence="6" id="KW-0325">Glycoprotein</keyword>
<keyword evidence="9" id="KW-1185">Reference proteome</keyword>
<evidence type="ECO:0000313" key="8">
    <source>
        <dbReference type="EMBL" id="MBM1715805.1"/>
    </source>
</evidence>
<dbReference type="GO" id="GO:0004519">
    <property type="term" value="F:endonuclease activity"/>
    <property type="evidence" value="ECO:0007669"/>
    <property type="project" value="UniProtKB-KW"/>
</dbReference>
<proteinExistence type="predicted"/>
<dbReference type="GO" id="GO:0003676">
    <property type="term" value="F:nucleic acid binding"/>
    <property type="evidence" value="ECO:0007669"/>
    <property type="project" value="InterPro"/>
</dbReference>
<evidence type="ECO:0000256" key="4">
    <source>
        <dbReference type="ARBA" id="ARBA00022801"/>
    </source>
</evidence>
<dbReference type="InterPro" id="IPR003154">
    <property type="entry name" value="S1/P1nuclease"/>
</dbReference>